<sequence>MSGDRYTAIVLNTTTAVNGRSLTITLTPKQECLVIINAIEIFEIIPTESKTLLEEVRALQTLKKALGLPSRFGWNGDPCVPQEHPWTGVDCQLDRNSSKWVIDGL</sequence>
<dbReference type="PANTHER" id="PTHR45631">
    <property type="entry name" value="OS07G0107800 PROTEIN-RELATED"/>
    <property type="match status" value="1"/>
</dbReference>
<keyword evidence="5" id="KW-1185">Reference proteome</keyword>
<organism evidence="4 5">
    <name type="scientific">Senna tora</name>
    <dbReference type="NCBI Taxonomy" id="362788"/>
    <lineage>
        <taxon>Eukaryota</taxon>
        <taxon>Viridiplantae</taxon>
        <taxon>Streptophyta</taxon>
        <taxon>Embryophyta</taxon>
        <taxon>Tracheophyta</taxon>
        <taxon>Spermatophyta</taxon>
        <taxon>Magnoliopsida</taxon>
        <taxon>eudicotyledons</taxon>
        <taxon>Gunneridae</taxon>
        <taxon>Pentapetalae</taxon>
        <taxon>rosids</taxon>
        <taxon>fabids</taxon>
        <taxon>Fabales</taxon>
        <taxon>Fabaceae</taxon>
        <taxon>Caesalpinioideae</taxon>
        <taxon>Cassia clade</taxon>
        <taxon>Senna</taxon>
    </lineage>
</organism>
<feature type="domain" description="Leucine-rich repeat-containing N-terminal plant-type" evidence="3">
    <location>
        <begin position="54"/>
        <end position="91"/>
    </location>
</feature>
<keyword evidence="4" id="KW-0808">Transferase</keyword>
<evidence type="ECO:0000313" key="4">
    <source>
        <dbReference type="EMBL" id="KAF7840279.1"/>
    </source>
</evidence>
<keyword evidence="4" id="KW-0675">Receptor</keyword>
<gene>
    <name evidence="4" type="ORF">G2W53_002577</name>
</gene>
<keyword evidence="4" id="KW-0418">Kinase</keyword>
<reference evidence="4" key="1">
    <citation type="submission" date="2020-09" db="EMBL/GenBank/DDBJ databases">
        <title>Genome-Enabled Discovery of Anthraquinone Biosynthesis in Senna tora.</title>
        <authorList>
            <person name="Kang S.-H."/>
            <person name="Pandey R.P."/>
            <person name="Lee C.-M."/>
            <person name="Sim J.-S."/>
            <person name="Jeong J.-T."/>
            <person name="Choi B.-S."/>
            <person name="Jung M."/>
            <person name="Ginzburg D."/>
            <person name="Zhao K."/>
            <person name="Won S.Y."/>
            <person name="Oh T.-J."/>
            <person name="Yu Y."/>
            <person name="Kim N.-H."/>
            <person name="Lee O.R."/>
            <person name="Lee T.-H."/>
            <person name="Bashyal P."/>
            <person name="Kim T.-S."/>
            <person name="Lee W.-H."/>
            <person name="Kawkins C."/>
            <person name="Kim C.-K."/>
            <person name="Kim J.S."/>
            <person name="Ahn B.O."/>
            <person name="Rhee S.Y."/>
            <person name="Sohng J.K."/>
        </authorList>
    </citation>
    <scope>NUCLEOTIDE SEQUENCE</scope>
    <source>
        <tissue evidence="4">Leaf</tissue>
    </source>
</reference>
<dbReference type="GO" id="GO:0016301">
    <property type="term" value="F:kinase activity"/>
    <property type="evidence" value="ECO:0007669"/>
    <property type="project" value="UniProtKB-KW"/>
</dbReference>
<keyword evidence="2" id="KW-0677">Repeat</keyword>
<dbReference type="AlphaFoldDB" id="A0A834X8Q1"/>
<evidence type="ECO:0000313" key="5">
    <source>
        <dbReference type="Proteomes" id="UP000634136"/>
    </source>
</evidence>
<protein>
    <submittedName>
        <fullName evidence="4">Putative leucine-rich repeat receptor-like serine/threonine-protein kinase</fullName>
    </submittedName>
</protein>
<dbReference type="Pfam" id="PF08263">
    <property type="entry name" value="LRRNT_2"/>
    <property type="match status" value="1"/>
</dbReference>
<evidence type="ECO:0000256" key="2">
    <source>
        <dbReference type="ARBA" id="ARBA00022737"/>
    </source>
</evidence>
<keyword evidence="1" id="KW-0433">Leucine-rich repeat</keyword>
<comment type="caution">
    <text evidence="4">The sequence shown here is derived from an EMBL/GenBank/DDBJ whole genome shotgun (WGS) entry which is preliminary data.</text>
</comment>
<dbReference type="Proteomes" id="UP000634136">
    <property type="component" value="Unassembled WGS sequence"/>
</dbReference>
<dbReference type="EMBL" id="JAAIUW010000002">
    <property type="protein sequence ID" value="KAF7840279.1"/>
    <property type="molecule type" value="Genomic_DNA"/>
</dbReference>
<dbReference type="InterPro" id="IPR013210">
    <property type="entry name" value="LRR_N_plant-typ"/>
</dbReference>
<evidence type="ECO:0000256" key="1">
    <source>
        <dbReference type="ARBA" id="ARBA00022614"/>
    </source>
</evidence>
<accession>A0A834X8Q1</accession>
<dbReference type="OrthoDB" id="1060944at2759"/>
<proteinExistence type="predicted"/>
<dbReference type="PANTHER" id="PTHR45631:SF181">
    <property type="entry name" value="RECEPTOR-LIKE PROTEIN 4"/>
    <property type="match status" value="1"/>
</dbReference>
<evidence type="ECO:0000259" key="3">
    <source>
        <dbReference type="Pfam" id="PF08263"/>
    </source>
</evidence>
<name>A0A834X8Q1_9FABA</name>